<dbReference type="PROSITE" id="PS50005">
    <property type="entry name" value="TPR"/>
    <property type="match status" value="2"/>
</dbReference>
<dbReference type="Pfam" id="PF13181">
    <property type="entry name" value="TPR_8"/>
    <property type="match status" value="1"/>
</dbReference>
<dbReference type="InterPro" id="IPR019734">
    <property type="entry name" value="TPR_rpt"/>
</dbReference>
<proteinExistence type="predicted"/>
<dbReference type="Gene3D" id="1.25.40.10">
    <property type="entry name" value="Tetratricopeptide repeat domain"/>
    <property type="match status" value="2"/>
</dbReference>
<dbReference type="InterPro" id="IPR051012">
    <property type="entry name" value="CellSynth/LPSAsmb/PSIAsmb"/>
</dbReference>
<evidence type="ECO:0000256" key="3">
    <source>
        <dbReference type="PROSITE-ProRule" id="PRU00339"/>
    </source>
</evidence>
<dbReference type="EMBL" id="JBHMFC010000008">
    <property type="protein sequence ID" value="MFB9055603.1"/>
    <property type="molecule type" value="Genomic_DNA"/>
</dbReference>
<dbReference type="Pfam" id="PF13432">
    <property type="entry name" value="TPR_16"/>
    <property type="match status" value="1"/>
</dbReference>
<dbReference type="PANTHER" id="PTHR45586">
    <property type="entry name" value="TPR REPEAT-CONTAINING PROTEIN PA4667"/>
    <property type="match status" value="1"/>
</dbReference>
<dbReference type="Proteomes" id="UP001589585">
    <property type="component" value="Unassembled WGS sequence"/>
</dbReference>
<dbReference type="SUPFAM" id="SSF48452">
    <property type="entry name" value="TPR-like"/>
    <property type="match status" value="2"/>
</dbReference>
<keyword evidence="2 3" id="KW-0802">TPR repeat</keyword>
<comment type="caution">
    <text evidence="4">The sequence shown here is derived from an EMBL/GenBank/DDBJ whole genome shotgun (WGS) entry which is preliminary data.</text>
</comment>
<gene>
    <name evidence="4" type="ORF">ACFFU9_02520</name>
</gene>
<keyword evidence="1" id="KW-0677">Repeat</keyword>
<dbReference type="SMART" id="SM00028">
    <property type="entry name" value="TPR"/>
    <property type="match status" value="4"/>
</dbReference>
<dbReference type="PROSITE" id="PS50293">
    <property type="entry name" value="TPR_REGION"/>
    <property type="match status" value="1"/>
</dbReference>
<sequence>MKNRVIITLAFSACVFSFAQKKELRTAEKAIKGNNYAEAKAALNQAKSAMSEMDGKQEAQYYYLFGQALYANGAGSNADFDKALESLNNVKAGYGQEVKDLKRDMINKLLERGNKAYESKDYVGSSDYFEKIYRLSPKDTTYLYYAASTAISVPDYNRALVLYEELKDLGYTGVEKQYLAVNSETKEQEVFQSKEMRDLSVKAKTHVNPTQKVSESKKAEIVKNIALIYKSNGDDEKAITALKEARKENPDDLNLLLVEADLQLKLGNREGFRALIEEATKKDPANPELQYNLGVIASESGDIDSAKKYYKKAVELDPKYVNAYINLAALILGEEEVYVKEMNGLGNSKKDNLRYDELKEARQQLYRDALPYLTKALEINPENIDAAKTLMNIYSILGETDNYKDMKAKVEALE</sequence>
<accession>A0ABV5F823</accession>
<name>A0ABV5F823_9FLAO</name>
<dbReference type="PANTHER" id="PTHR45586:SF1">
    <property type="entry name" value="LIPOPOLYSACCHARIDE ASSEMBLY PROTEIN B"/>
    <property type="match status" value="1"/>
</dbReference>
<dbReference type="RefSeq" id="WP_379859792.1">
    <property type="nucleotide sequence ID" value="NZ_JBHMFC010000008.1"/>
</dbReference>
<evidence type="ECO:0000256" key="1">
    <source>
        <dbReference type="ARBA" id="ARBA00022737"/>
    </source>
</evidence>
<protein>
    <submittedName>
        <fullName evidence="4">Tetratricopeptide repeat protein</fullName>
    </submittedName>
</protein>
<evidence type="ECO:0000313" key="4">
    <source>
        <dbReference type="EMBL" id="MFB9055603.1"/>
    </source>
</evidence>
<evidence type="ECO:0000256" key="2">
    <source>
        <dbReference type="ARBA" id="ARBA00022803"/>
    </source>
</evidence>
<feature type="repeat" description="TPR" evidence="3">
    <location>
        <begin position="287"/>
        <end position="320"/>
    </location>
</feature>
<feature type="repeat" description="TPR" evidence="3">
    <location>
        <begin position="219"/>
        <end position="252"/>
    </location>
</feature>
<dbReference type="InterPro" id="IPR011990">
    <property type="entry name" value="TPR-like_helical_dom_sf"/>
</dbReference>
<reference evidence="4 5" key="1">
    <citation type="submission" date="2024-09" db="EMBL/GenBank/DDBJ databases">
        <authorList>
            <person name="Sun Q."/>
            <person name="Mori K."/>
        </authorList>
    </citation>
    <scope>NUCLEOTIDE SEQUENCE [LARGE SCALE GENOMIC DNA]</scope>
    <source>
        <strain evidence="4 5">CECT 8622</strain>
    </source>
</reference>
<keyword evidence="5" id="KW-1185">Reference proteome</keyword>
<organism evidence="4 5">
    <name type="scientific">Mariniflexile ostreae</name>
    <dbReference type="NCBI Taxonomy" id="1520892"/>
    <lineage>
        <taxon>Bacteria</taxon>
        <taxon>Pseudomonadati</taxon>
        <taxon>Bacteroidota</taxon>
        <taxon>Flavobacteriia</taxon>
        <taxon>Flavobacteriales</taxon>
        <taxon>Flavobacteriaceae</taxon>
        <taxon>Mariniflexile</taxon>
    </lineage>
</organism>
<evidence type="ECO:0000313" key="5">
    <source>
        <dbReference type="Proteomes" id="UP001589585"/>
    </source>
</evidence>